<feature type="domain" description="Cytidyltransferase-like" evidence="2">
    <location>
        <begin position="149"/>
        <end position="359"/>
    </location>
</feature>
<dbReference type="GO" id="GO:0004515">
    <property type="term" value="F:nicotinate-nucleotide adenylyltransferase activity"/>
    <property type="evidence" value="ECO:0007669"/>
    <property type="project" value="TreeGrafter"/>
</dbReference>
<dbReference type="Gene3D" id="3.40.50.620">
    <property type="entry name" value="HUPs"/>
    <property type="match status" value="1"/>
</dbReference>
<dbReference type="PANTHER" id="PTHR12039:SF0">
    <property type="entry name" value="NICOTINAMIDE-NUCLEOTIDE ADENYLYLTRANSFERASE"/>
    <property type="match status" value="1"/>
</dbReference>
<dbReference type="PANTHER" id="PTHR12039">
    <property type="entry name" value="NICOTINAMIDE MONONUCLEOTIDE ADENYLYLTRANSFERASE"/>
    <property type="match status" value="1"/>
</dbReference>
<reference evidence="3" key="1">
    <citation type="journal article" date="2012" name="Proc. Natl. Acad. Sci. U.S.A.">
        <title>Antigenic diversity is generated by distinct evolutionary mechanisms in African trypanosome species.</title>
        <authorList>
            <person name="Jackson A.P."/>
            <person name="Berry A."/>
            <person name="Aslett M."/>
            <person name="Allison H.C."/>
            <person name="Burton P."/>
            <person name="Vavrova-Anderson J."/>
            <person name="Brown R."/>
            <person name="Browne H."/>
            <person name="Corton N."/>
            <person name="Hauser H."/>
            <person name="Gamble J."/>
            <person name="Gilderthorp R."/>
            <person name="Marcello L."/>
            <person name="McQuillan J."/>
            <person name="Otto T.D."/>
            <person name="Quail M.A."/>
            <person name="Sanders M.J."/>
            <person name="van Tonder A."/>
            <person name="Ginger M.L."/>
            <person name="Field M.C."/>
            <person name="Barry J.D."/>
            <person name="Hertz-Fowler C."/>
            <person name="Berriman M."/>
        </authorList>
    </citation>
    <scope>NUCLEOTIDE SEQUENCE</scope>
    <source>
        <strain evidence="3">Y486</strain>
    </source>
</reference>
<feature type="transmembrane region" description="Helical" evidence="1">
    <location>
        <begin position="58"/>
        <end position="78"/>
    </location>
</feature>
<dbReference type="InterPro" id="IPR051182">
    <property type="entry name" value="Euk_NMN_adenylyltrnsfrase"/>
</dbReference>
<protein>
    <recommendedName>
        <fullName evidence="2">Cytidyltransferase-like domain-containing protein</fullName>
    </recommendedName>
</protein>
<sequence length="397" mass="44692">MPTHRTVWKRGIVVHILCSMVSSFAPTHALLKPLRSGTSLSFSAYSLILQFTNAQRRYVFFFPLYSYTYMWLLSHFYAMSTAAYLYFSLSLSFFLSLSLSLYLSASRPHSELHSAMGDRCVGYKFYGLKLTPWSDMDLGAIDCIAVVAMCGSFNPIHQTHLDMYGVACDAIMRRTPRVLLAGGFLSPVNDLYGKEGLNQFKKRAEICKAAVSGHPSLSLDEWEGRQSHYVRTVFVLEHLQQEVQRWYEVKAEPSVEQLQWVQRNPIRVLFLCGGDLFASFLQPGCWSVPLLKRLLDQFDIFVVRRPGTPGCQALLEKCGSVIEGRDEESGDIVHLDLSTYHYNETETLCSTISSTDIRACLLRDPMSDISSVVPSGAESLIRYYYGGLATLVTPMPG</sequence>
<evidence type="ECO:0000256" key="1">
    <source>
        <dbReference type="SAM" id="Phobius"/>
    </source>
</evidence>
<gene>
    <name evidence="3" type="ORF">TVY486_0502015</name>
</gene>
<feature type="transmembrane region" description="Helical" evidence="1">
    <location>
        <begin position="12"/>
        <end position="31"/>
    </location>
</feature>
<dbReference type="AlphaFoldDB" id="G0TVM8"/>
<organism evidence="3">
    <name type="scientific">Trypanosoma vivax (strain Y486)</name>
    <dbReference type="NCBI Taxonomy" id="1055687"/>
    <lineage>
        <taxon>Eukaryota</taxon>
        <taxon>Discoba</taxon>
        <taxon>Euglenozoa</taxon>
        <taxon>Kinetoplastea</taxon>
        <taxon>Metakinetoplastina</taxon>
        <taxon>Trypanosomatida</taxon>
        <taxon>Trypanosomatidae</taxon>
        <taxon>Trypanosoma</taxon>
        <taxon>Duttonella</taxon>
    </lineage>
</organism>
<keyword evidence="1" id="KW-0472">Membrane</keyword>
<dbReference type="VEuPathDB" id="TriTrypDB:TvY486_0502015"/>
<evidence type="ECO:0000259" key="2">
    <source>
        <dbReference type="Pfam" id="PF01467"/>
    </source>
</evidence>
<dbReference type="InterPro" id="IPR004821">
    <property type="entry name" value="Cyt_trans-like"/>
</dbReference>
<proteinExistence type="predicted"/>
<dbReference type="GO" id="GO:0000309">
    <property type="term" value="F:nicotinamide-nucleotide adenylyltransferase activity"/>
    <property type="evidence" value="ECO:0007669"/>
    <property type="project" value="TreeGrafter"/>
</dbReference>
<name>G0TVM8_TRYVY</name>
<evidence type="ECO:0000313" key="3">
    <source>
        <dbReference type="EMBL" id="CCC47994.1"/>
    </source>
</evidence>
<feature type="transmembrane region" description="Helical" evidence="1">
    <location>
        <begin position="84"/>
        <end position="103"/>
    </location>
</feature>
<dbReference type="SUPFAM" id="SSF52374">
    <property type="entry name" value="Nucleotidylyl transferase"/>
    <property type="match status" value="1"/>
</dbReference>
<dbReference type="Pfam" id="PF01467">
    <property type="entry name" value="CTP_transf_like"/>
    <property type="match status" value="1"/>
</dbReference>
<dbReference type="EMBL" id="HE573021">
    <property type="protein sequence ID" value="CCC47994.1"/>
    <property type="molecule type" value="Genomic_DNA"/>
</dbReference>
<keyword evidence="1" id="KW-1133">Transmembrane helix</keyword>
<dbReference type="InterPro" id="IPR014729">
    <property type="entry name" value="Rossmann-like_a/b/a_fold"/>
</dbReference>
<dbReference type="GO" id="GO:0009435">
    <property type="term" value="P:NAD+ biosynthetic process"/>
    <property type="evidence" value="ECO:0007669"/>
    <property type="project" value="TreeGrafter"/>
</dbReference>
<accession>G0TVM8</accession>
<keyword evidence="1" id="KW-0812">Transmembrane</keyword>